<sequence length="268" mass="29703">MSTIPRSISWQSRTSAWYRSHTSAALRPGTSLAMADHRSAIPSGNTTRARSNALSSSRVHGRAAAPIRRAKNAVKSPASPISSVFDPFAAPLRPKKAKVSSNVAQFRQVLGRGMSRLRQMVPLFHSRLQVLPAQLRPLSSAAEVPSPDAIHMTDNCVRRLKELHATESSNKGKMLRLGVETGGCSGFQYVFCLDDKKNSDDRFFEKDGFKLVVDNVSYDFVKGATVDYVEEMIRSAFQPTVSEWYQIQVQLVAAAVKAPLWSNSWKFF</sequence>
<dbReference type="PANTHER" id="PTHR43011">
    <property type="entry name" value="IRON-SULFUR CLUSTER ASSEMBLY 2 HOMOLOG, MITOCHONDRIAL"/>
    <property type="match status" value="1"/>
</dbReference>
<dbReference type="GO" id="GO:0120510">
    <property type="term" value="C:mitochondrial [4Fe-4S] assembly complex"/>
    <property type="evidence" value="ECO:0007669"/>
    <property type="project" value="UniProtKB-ARBA"/>
</dbReference>
<dbReference type="GO" id="GO:0005506">
    <property type="term" value="F:iron ion binding"/>
    <property type="evidence" value="ECO:0007669"/>
    <property type="project" value="TreeGrafter"/>
</dbReference>
<dbReference type="Proteomes" id="UP000734854">
    <property type="component" value="Unassembled WGS sequence"/>
</dbReference>
<organism evidence="8 9">
    <name type="scientific">Zingiber officinale</name>
    <name type="common">Ginger</name>
    <name type="synonym">Amomum zingiber</name>
    <dbReference type="NCBI Taxonomy" id="94328"/>
    <lineage>
        <taxon>Eukaryota</taxon>
        <taxon>Viridiplantae</taxon>
        <taxon>Streptophyta</taxon>
        <taxon>Embryophyta</taxon>
        <taxon>Tracheophyta</taxon>
        <taxon>Spermatophyta</taxon>
        <taxon>Magnoliopsida</taxon>
        <taxon>Liliopsida</taxon>
        <taxon>Zingiberales</taxon>
        <taxon>Zingiberaceae</taxon>
        <taxon>Zingiber</taxon>
    </lineage>
</organism>
<comment type="similarity">
    <text evidence="2">Belongs to the HesB/IscA family.</text>
</comment>
<feature type="domain" description="Core" evidence="7">
    <location>
        <begin position="150"/>
        <end position="238"/>
    </location>
</feature>
<accession>A0A8J5LCN0</accession>
<keyword evidence="9" id="KW-1185">Reference proteome</keyword>
<dbReference type="InterPro" id="IPR035903">
    <property type="entry name" value="HesB-like_dom_sf"/>
</dbReference>
<comment type="subcellular location">
    <subcellularLocation>
        <location evidence="1">Mitochondrion</location>
    </subcellularLocation>
</comment>
<dbReference type="FunFam" id="2.60.300.12:FF:000006">
    <property type="entry name" value="Iron-sulfur cluster assembly 2 mitochondrial"/>
    <property type="match status" value="1"/>
</dbReference>
<protein>
    <recommendedName>
        <fullName evidence="7">Core domain-containing protein</fullName>
    </recommendedName>
</protein>
<dbReference type="Gene3D" id="2.60.300.12">
    <property type="entry name" value="HesB-like domain"/>
    <property type="match status" value="1"/>
</dbReference>
<dbReference type="AlphaFoldDB" id="A0A8J5LCN0"/>
<evidence type="ECO:0000256" key="4">
    <source>
        <dbReference type="ARBA" id="ARBA00023004"/>
    </source>
</evidence>
<feature type="compositionally biased region" description="Polar residues" evidence="6">
    <location>
        <begin position="42"/>
        <end position="58"/>
    </location>
</feature>
<evidence type="ECO:0000256" key="2">
    <source>
        <dbReference type="ARBA" id="ARBA00006718"/>
    </source>
</evidence>
<evidence type="ECO:0000256" key="3">
    <source>
        <dbReference type="ARBA" id="ARBA00022723"/>
    </source>
</evidence>
<dbReference type="NCBIfam" id="TIGR00049">
    <property type="entry name" value="iron-sulfur cluster assembly accessory protein"/>
    <property type="match status" value="1"/>
</dbReference>
<name>A0A8J5LCN0_ZINOF</name>
<keyword evidence="3" id="KW-0479">Metal-binding</keyword>
<evidence type="ECO:0000313" key="9">
    <source>
        <dbReference type="Proteomes" id="UP000734854"/>
    </source>
</evidence>
<dbReference type="SUPFAM" id="SSF89360">
    <property type="entry name" value="HesB-like domain"/>
    <property type="match status" value="1"/>
</dbReference>
<keyword evidence="4" id="KW-0408">Iron</keyword>
<keyword evidence="5" id="KW-0496">Mitochondrion</keyword>
<dbReference type="PANTHER" id="PTHR43011:SF1">
    <property type="entry name" value="IRON-SULFUR CLUSTER ASSEMBLY 2 HOMOLOG, MITOCHONDRIAL"/>
    <property type="match status" value="1"/>
</dbReference>
<evidence type="ECO:0000256" key="1">
    <source>
        <dbReference type="ARBA" id="ARBA00004173"/>
    </source>
</evidence>
<gene>
    <name evidence="8" type="ORF">ZIOFF_023814</name>
</gene>
<dbReference type="InterPro" id="IPR000361">
    <property type="entry name" value="ATAP_core_dom"/>
</dbReference>
<dbReference type="GO" id="GO:0051537">
    <property type="term" value="F:2 iron, 2 sulfur cluster binding"/>
    <property type="evidence" value="ECO:0007669"/>
    <property type="project" value="TreeGrafter"/>
</dbReference>
<dbReference type="EMBL" id="JACMSC010000007">
    <property type="protein sequence ID" value="KAG6513484.1"/>
    <property type="molecule type" value="Genomic_DNA"/>
</dbReference>
<proteinExistence type="inferred from homology"/>
<dbReference type="Pfam" id="PF01521">
    <property type="entry name" value="Fe-S_biosyn"/>
    <property type="match status" value="1"/>
</dbReference>
<dbReference type="GO" id="GO:0016226">
    <property type="term" value="P:iron-sulfur cluster assembly"/>
    <property type="evidence" value="ECO:0007669"/>
    <property type="project" value="InterPro"/>
</dbReference>
<dbReference type="InterPro" id="IPR016092">
    <property type="entry name" value="ATAP"/>
</dbReference>
<evidence type="ECO:0000256" key="6">
    <source>
        <dbReference type="SAM" id="MobiDB-lite"/>
    </source>
</evidence>
<reference evidence="8 9" key="1">
    <citation type="submission" date="2020-08" db="EMBL/GenBank/DDBJ databases">
        <title>Plant Genome Project.</title>
        <authorList>
            <person name="Zhang R.-G."/>
        </authorList>
    </citation>
    <scope>NUCLEOTIDE SEQUENCE [LARGE SCALE GENOMIC DNA]</scope>
    <source>
        <tissue evidence="8">Rhizome</tissue>
    </source>
</reference>
<feature type="region of interest" description="Disordered" evidence="6">
    <location>
        <begin position="39"/>
        <end position="65"/>
    </location>
</feature>
<comment type="caution">
    <text evidence="8">The sequence shown here is derived from an EMBL/GenBank/DDBJ whole genome shotgun (WGS) entry which is preliminary data.</text>
</comment>
<evidence type="ECO:0000259" key="7">
    <source>
        <dbReference type="Pfam" id="PF01521"/>
    </source>
</evidence>
<evidence type="ECO:0000256" key="5">
    <source>
        <dbReference type="ARBA" id="ARBA00023128"/>
    </source>
</evidence>
<dbReference type="GO" id="GO:0051539">
    <property type="term" value="F:4 iron, 4 sulfur cluster binding"/>
    <property type="evidence" value="ECO:0007669"/>
    <property type="project" value="TreeGrafter"/>
</dbReference>
<evidence type="ECO:0000313" key="8">
    <source>
        <dbReference type="EMBL" id="KAG6513484.1"/>
    </source>
</evidence>